<gene>
    <name evidence="3" type="ORF">GWR20_21935</name>
</gene>
<dbReference type="NCBIfam" id="TIGR02234">
    <property type="entry name" value="trp_oprn_chp"/>
    <property type="match status" value="1"/>
</dbReference>
<feature type="transmembrane region" description="Helical" evidence="2">
    <location>
        <begin position="132"/>
        <end position="152"/>
    </location>
</feature>
<dbReference type="Proteomes" id="UP000466523">
    <property type="component" value="Unassembled WGS sequence"/>
</dbReference>
<feature type="region of interest" description="Disordered" evidence="1">
    <location>
        <begin position="163"/>
        <end position="229"/>
    </location>
</feature>
<keyword evidence="2" id="KW-0812">Transmembrane</keyword>
<accession>A0A7K3LHE4</accession>
<evidence type="ECO:0000256" key="1">
    <source>
        <dbReference type="SAM" id="MobiDB-lite"/>
    </source>
</evidence>
<dbReference type="RefSeq" id="WP_162113228.1">
    <property type="nucleotide sequence ID" value="NZ_JAACYR010000123.1"/>
</dbReference>
<proteinExistence type="predicted"/>
<protein>
    <submittedName>
        <fullName evidence="3">TIGR02234 family membrane protein</fullName>
    </submittedName>
</protein>
<comment type="caution">
    <text evidence="3">The sequence shown here is derived from an EMBL/GenBank/DDBJ whole genome shotgun (WGS) entry which is preliminary data.</text>
</comment>
<evidence type="ECO:0000313" key="3">
    <source>
        <dbReference type="EMBL" id="NDJ91769.1"/>
    </source>
</evidence>
<feature type="transmembrane region" description="Helical" evidence="2">
    <location>
        <begin position="55"/>
        <end position="78"/>
    </location>
</feature>
<keyword evidence="2" id="KW-0472">Membrane</keyword>
<evidence type="ECO:0000313" key="4">
    <source>
        <dbReference type="Proteomes" id="UP000466523"/>
    </source>
</evidence>
<sequence>MTEVRPRRGTVALRVAQLLLVVAAGGLWGASRLPWVLIRSFDGLGQPRQVAVTGASWSTALVPLAWVCLAAAVATVAVRGWQLRALAVLMAVVSLAAGYLALSMWVVRDIALRALDIAEIPLTSLLGTDRRLAGAVLTLLAAVGVLAAAALLMRAAAQDRGGDTKYATPPASAPPALPPPARRAAAADAGSGPAATAGAPEMSERMMWDALDEGCDPTEAPPGADPEGR</sequence>
<keyword evidence="2" id="KW-1133">Transmembrane helix</keyword>
<dbReference type="InterPro" id="IPR019051">
    <property type="entry name" value="Trp_biosyn_TM_oprn/chp"/>
</dbReference>
<dbReference type="AlphaFoldDB" id="A0A7K3LHE4"/>
<reference evidence="3 4" key="1">
    <citation type="submission" date="2020-01" db="EMBL/GenBank/DDBJ databases">
        <authorList>
            <person name="Sanchez-Estrada R."/>
            <person name="Gonzalez-Y-Merchand J.A."/>
            <person name="Rivera-Gutierrez S."/>
        </authorList>
    </citation>
    <scope>NUCLEOTIDE SEQUENCE [LARGE SCALE GENOMIC DNA]</scope>
    <source>
        <strain evidence="3 4">CST 7247</strain>
    </source>
</reference>
<feature type="transmembrane region" description="Helical" evidence="2">
    <location>
        <begin position="12"/>
        <end position="35"/>
    </location>
</feature>
<feature type="compositionally biased region" description="Low complexity" evidence="1">
    <location>
        <begin position="182"/>
        <end position="200"/>
    </location>
</feature>
<name>A0A7K3LHE4_9MYCO</name>
<feature type="compositionally biased region" description="Pro residues" evidence="1">
    <location>
        <begin position="171"/>
        <end position="181"/>
    </location>
</feature>
<dbReference type="InterPro" id="IPR011746">
    <property type="entry name" value="Trp_synth-assoc_CHP"/>
</dbReference>
<dbReference type="Pfam" id="PF09534">
    <property type="entry name" value="Trp_oprn_chp"/>
    <property type="match status" value="1"/>
</dbReference>
<organism evidence="3 4">
    <name type="scientific">Mycolicibacter kumamotonensis</name>
    <dbReference type="NCBI Taxonomy" id="354243"/>
    <lineage>
        <taxon>Bacteria</taxon>
        <taxon>Bacillati</taxon>
        <taxon>Actinomycetota</taxon>
        <taxon>Actinomycetes</taxon>
        <taxon>Mycobacteriales</taxon>
        <taxon>Mycobacteriaceae</taxon>
        <taxon>Mycolicibacter</taxon>
    </lineage>
</organism>
<feature type="compositionally biased region" description="Pro residues" evidence="1">
    <location>
        <begin position="219"/>
        <end position="229"/>
    </location>
</feature>
<evidence type="ECO:0000256" key="2">
    <source>
        <dbReference type="SAM" id="Phobius"/>
    </source>
</evidence>
<dbReference type="EMBL" id="JAACYR010000123">
    <property type="protein sequence ID" value="NDJ91769.1"/>
    <property type="molecule type" value="Genomic_DNA"/>
</dbReference>
<feature type="transmembrane region" description="Helical" evidence="2">
    <location>
        <begin position="85"/>
        <end position="107"/>
    </location>
</feature>